<name>A0A814H8V6_ADIRI</name>
<dbReference type="EMBL" id="CAJNOJ010000063">
    <property type="protein sequence ID" value="CAF1007509.1"/>
    <property type="molecule type" value="Genomic_DNA"/>
</dbReference>
<dbReference type="Gene3D" id="4.10.1000.40">
    <property type="match status" value="1"/>
</dbReference>
<dbReference type="Proteomes" id="UP000663852">
    <property type="component" value="Unassembled WGS sequence"/>
</dbReference>
<evidence type="ECO:0000313" key="3">
    <source>
        <dbReference type="Proteomes" id="UP000663828"/>
    </source>
</evidence>
<dbReference type="EMBL" id="CAJNOR010003731">
    <property type="protein sequence ID" value="CAF1442477.1"/>
    <property type="molecule type" value="Genomic_DNA"/>
</dbReference>
<organism evidence="1 4">
    <name type="scientific">Adineta ricciae</name>
    <name type="common">Rotifer</name>
    <dbReference type="NCBI Taxonomy" id="249248"/>
    <lineage>
        <taxon>Eukaryota</taxon>
        <taxon>Metazoa</taxon>
        <taxon>Spiralia</taxon>
        <taxon>Gnathifera</taxon>
        <taxon>Rotifera</taxon>
        <taxon>Eurotatoria</taxon>
        <taxon>Bdelloidea</taxon>
        <taxon>Adinetida</taxon>
        <taxon>Adinetidae</taxon>
        <taxon>Adineta</taxon>
    </lineage>
</organism>
<evidence type="ECO:0000313" key="1">
    <source>
        <dbReference type="EMBL" id="CAF1007509.1"/>
    </source>
</evidence>
<evidence type="ECO:0000313" key="2">
    <source>
        <dbReference type="EMBL" id="CAF1442477.1"/>
    </source>
</evidence>
<dbReference type="AlphaFoldDB" id="A0A814H8V6"/>
<keyword evidence="3" id="KW-1185">Reference proteome</keyword>
<proteinExistence type="predicted"/>
<comment type="caution">
    <text evidence="1">The sequence shown here is derived from an EMBL/GenBank/DDBJ whole genome shotgun (WGS) entry which is preliminary data.</text>
</comment>
<protein>
    <submittedName>
        <fullName evidence="1">Uncharacterized protein</fullName>
    </submittedName>
</protein>
<sequence length="303" mass="35912">MLIISLIVPCEMEQKISLIFQICSLNKDHIDRQKLSHYLEAVIHFLHQPNSSDEQKIKSIVNQLFQFDHQNNNECIINKDQFIICMKKNYELCLAFLPPIVSLLSSNENESKTSCKYNSNCYSHDCQYSHDNLLYSQCQWDVNCMDQSKQHRDKFSHSTTYVNKSCRYGVNCLIQFSKDGLEHNSKFLHPCRYAEFCTKKEHEIYLTHESLCVRLCRYDGNCEKLIDPIHRSKFGHKNLPYFLIPCQYQQKCVDQRKEHRMKYSHGEKVNDVVSNQQKQMCKFGIHCTDQSDDHQKRFFHSTK</sequence>
<accession>A0A814H8V6</accession>
<reference evidence="1" key="1">
    <citation type="submission" date="2021-02" db="EMBL/GenBank/DDBJ databases">
        <authorList>
            <person name="Nowell W R."/>
        </authorList>
    </citation>
    <scope>NUCLEOTIDE SEQUENCE</scope>
</reference>
<gene>
    <name evidence="1" type="ORF">EDS130_LOCUS15214</name>
    <name evidence="2" type="ORF">XAT740_LOCUS36402</name>
</gene>
<dbReference type="SUPFAM" id="SSF47473">
    <property type="entry name" value="EF-hand"/>
    <property type="match status" value="1"/>
</dbReference>
<dbReference type="InterPro" id="IPR011992">
    <property type="entry name" value="EF-hand-dom_pair"/>
</dbReference>
<evidence type="ECO:0000313" key="4">
    <source>
        <dbReference type="Proteomes" id="UP000663852"/>
    </source>
</evidence>
<dbReference type="Gene3D" id="1.10.238.10">
    <property type="entry name" value="EF-hand"/>
    <property type="match status" value="1"/>
</dbReference>
<dbReference type="Proteomes" id="UP000663828">
    <property type="component" value="Unassembled WGS sequence"/>
</dbReference>